<organism evidence="2 3">
    <name type="scientific">Thalassotalea loyana</name>
    <dbReference type="NCBI Taxonomy" id="280483"/>
    <lineage>
        <taxon>Bacteria</taxon>
        <taxon>Pseudomonadati</taxon>
        <taxon>Pseudomonadota</taxon>
        <taxon>Gammaproteobacteria</taxon>
        <taxon>Alteromonadales</taxon>
        <taxon>Colwelliaceae</taxon>
        <taxon>Thalassotalea</taxon>
    </lineage>
</organism>
<dbReference type="EMBL" id="BSSV01000002">
    <property type="protein sequence ID" value="GLX85204.1"/>
    <property type="molecule type" value="Genomic_DNA"/>
</dbReference>
<dbReference type="RefSeq" id="WP_284297079.1">
    <property type="nucleotide sequence ID" value="NZ_BSSV01000002.1"/>
</dbReference>
<feature type="chain" id="PRO_5047401349" evidence="1">
    <location>
        <begin position="23"/>
        <end position="116"/>
    </location>
</feature>
<evidence type="ECO:0000256" key="1">
    <source>
        <dbReference type="SAM" id="SignalP"/>
    </source>
</evidence>
<feature type="signal peptide" evidence="1">
    <location>
        <begin position="1"/>
        <end position="22"/>
    </location>
</feature>
<comment type="caution">
    <text evidence="2">The sequence shown here is derived from an EMBL/GenBank/DDBJ whole genome shotgun (WGS) entry which is preliminary data.</text>
</comment>
<name>A0ABQ6HCN7_9GAMM</name>
<gene>
    <name evidence="2" type="ORF">tloyanaT_14560</name>
</gene>
<protein>
    <submittedName>
        <fullName evidence="2">Uncharacterized protein</fullName>
    </submittedName>
</protein>
<evidence type="ECO:0000313" key="3">
    <source>
        <dbReference type="Proteomes" id="UP001157134"/>
    </source>
</evidence>
<sequence>MRNTITLLSALTLAALSFSTEATVVTKSFTVTDKSLQLTSDPYWPRVYIKGVELDGAALGCENNIPVISLGEDNPQGQMMYETLLAAKESGRTISIVANKCWGGFSTPQVYSITTY</sequence>
<accession>A0ABQ6HCN7</accession>
<evidence type="ECO:0000313" key="2">
    <source>
        <dbReference type="EMBL" id="GLX85204.1"/>
    </source>
</evidence>
<reference evidence="2 3" key="1">
    <citation type="submission" date="2023-03" db="EMBL/GenBank/DDBJ databases">
        <title>Thalassotalea loyana LMG 22536T draft genome sequence.</title>
        <authorList>
            <person name="Sawabe T."/>
        </authorList>
    </citation>
    <scope>NUCLEOTIDE SEQUENCE [LARGE SCALE GENOMIC DNA]</scope>
    <source>
        <strain evidence="2 3">LMG 22536</strain>
    </source>
</reference>
<keyword evidence="3" id="KW-1185">Reference proteome</keyword>
<keyword evidence="1" id="KW-0732">Signal</keyword>
<proteinExistence type="predicted"/>
<dbReference type="Proteomes" id="UP001157134">
    <property type="component" value="Unassembled WGS sequence"/>
</dbReference>